<accession>A0A369KVR1</accession>
<evidence type="ECO:0000313" key="11">
    <source>
        <dbReference type="Proteomes" id="UP000253934"/>
    </source>
</evidence>
<comment type="similarity">
    <text evidence="2">Belongs to the MGMT family.</text>
</comment>
<dbReference type="Pfam" id="PF01035">
    <property type="entry name" value="DNA_binding_1"/>
    <property type="match status" value="1"/>
</dbReference>
<dbReference type="GO" id="GO:0032259">
    <property type="term" value="P:methylation"/>
    <property type="evidence" value="ECO:0007669"/>
    <property type="project" value="UniProtKB-KW"/>
</dbReference>
<evidence type="ECO:0000256" key="8">
    <source>
        <dbReference type="ARBA" id="ARBA00049348"/>
    </source>
</evidence>
<dbReference type="AlphaFoldDB" id="A0A369KVR1"/>
<dbReference type="GO" id="GO:0006281">
    <property type="term" value="P:DNA repair"/>
    <property type="evidence" value="ECO:0007669"/>
    <property type="project" value="UniProtKB-KW"/>
</dbReference>
<gene>
    <name evidence="10" type="ORF">DCC88_08150</name>
</gene>
<keyword evidence="7" id="KW-0234">DNA repair</keyword>
<dbReference type="Proteomes" id="UP000253934">
    <property type="component" value="Unassembled WGS sequence"/>
</dbReference>
<keyword evidence="4 10" id="KW-0489">Methyltransferase</keyword>
<dbReference type="GO" id="GO:0003908">
    <property type="term" value="F:methylated-DNA-[protein]-cysteine S-methyltransferase activity"/>
    <property type="evidence" value="ECO:0007669"/>
    <property type="project" value="UniProtKB-EC"/>
</dbReference>
<dbReference type="CDD" id="cd06445">
    <property type="entry name" value="ATase"/>
    <property type="match status" value="1"/>
</dbReference>
<dbReference type="Gene3D" id="1.10.10.10">
    <property type="entry name" value="Winged helix-like DNA-binding domain superfamily/Winged helix DNA-binding domain"/>
    <property type="match status" value="1"/>
</dbReference>
<reference evidence="10" key="1">
    <citation type="submission" date="2018-04" db="EMBL/GenBank/DDBJ databases">
        <title>Draft genome sequence of the Candidatus Spirobacillus cienkowskii, a pathogen of freshwater Daphnia species, reconstructed from hemolymph metagenomic reads.</title>
        <authorList>
            <person name="Bresciani L."/>
            <person name="Lemos L.N."/>
            <person name="Wale N."/>
            <person name="Lin J.Y."/>
            <person name="Fernandes G.R."/>
            <person name="Duffy M.A."/>
            <person name="Rodrigues J.M."/>
        </authorList>
    </citation>
    <scope>NUCLEOTIDE SEQUENCE [LARGE SCALE GENOMIC DNA]</scope>
    <source>
        <strain evidence="10">Binning01</strain>
    </source>
</reference>
<dbReference type="PANTHER" id="PTHR10815">
    <property type="entry name" value="METHYLATED-DNA--PROTEIN-CYSTEINE METHYLTRANSFERASE"/>
    <property type="match status" value="1"/>
</dbReference>
<name>A0A369KVR1_9BACT</name>
<comment type="catalytic activity">
    <reaction evidence="1">
        <text>a 4-O-methyl-thymidine in DNA + L-cysteinyl-[protein] = a thymidine in DNA + S-methyl-L-cysteinyl-[protein]</text>
        <dbReference type="Rhea" id="RHEA:53428"/>
        <dbReference type="Rhea" id="RHEA-COMP:10131"/>
        <dbReference type="Rhea" id="RHEA-COMP:10132"/>
        <dbReference type="Rhea" id="RHEA-COMP:13555"/>
        <dbReference type="Rhea" id="RHEA-COMP:13556"/>
        <dbReference type="ChEBI" id="CHEBI:29950"/>
        <dbReference type="ChEBI" id="CHEBI:82612"/>
        <dbReference type="ChEBI" id="CHEBI:137386"/>
        <dbReference type="ChEBI" id="CHEBI:137387"/>
        <dbReference type="EC" id="2.1.1.63"/>
    </reaction>
</comment>
<evidence type="ECO:0000256" key="1">
    <source>
        <dbReference type="ARBA" id="ARBA00001286"/>
    </source>
</evidence>
<dbReference type="EMBL" id="QOVW01000074">
    <property type="protein sequence ID" value="RDB35804.1"/>
    <property type="molecule type" value="Genomic_DNA"/>
</dbReference>
<dbReference type="PANTHER" id="PTHR10815:SF13">
    <property type="entry name" value="METHYLATED-DNA--PROTEIN-CYSTEINE METHYLTRANSFERASE"/>
    <property type="match status" value="1"/>
</dbReference>
<feature type="domain" description="Methylated-DNA-[protein]-cysteine S-methyltransferase DNA binding" evidence="9">
    <location>
        <begin position="83"/>
        <end position="162"/>
    </location>
</feature>
<evidence type="ECO:0000256" key="6">
    <source>
        <dbReference type="ARBA" id="ARBA00022763"/>
    </source>
</evidence>
<comment type="caution">
    <text evidence="10">The sequence shown here is derived from an EMBL/GenBank/DDBJ whole genome shotgun (WGS) entry which is preliminary data.</text>
</comment>
<evidence type="ECO:0000256" key="5">
    <source>
        <dbReference type="ARBA" id="ARBA00022679"/>
    </source>
</evidence>
<dbReference type="InterPro" id="IPR036217">
    <property type="entry name" value="MethylDNA_cys_MeTrfase_DNAb"/>
</dbReference>
<dbReference type="RefSeq" id="WP_338637659.1">
    <property type="nucleotide sequence ID" value="NZ_CP146516.1"/>
</dbReference>
<keyword evidence="6" id="KW-0227">DNA damage</keyword>
<evidence type="ECO:0000256" key="7">
    <source>
        <dbReference type="ARBA" id="ARBA00023204"/>
    </source>
</evidence>
<dbReference type="EC" id="2.1.1.63" evidence="3"/>
<protein>
    <recommendedName>
        <fullName evidence="3">methylated-DNA--[protein]-cysteine S-methyltransferase</fullName>
        <ecNumber evidence="3">2.1.1.63</ecNumber>
    </recommendedName>
</protein>
<proteinExistence type="inferred from homology"/>
<dbReference type="NCBIfam" id="TIGR00589">
    <property type="entry name" value="ogt"/>
    <property type="match status" value="1"/>
</dbReference>
<evidence type="ECO:0000256" key="4">
    <source>
        <dbReference type="ARBA" id="ARBA00022603"/>
    </source>
</evidence>
<keyword evidence="5 10" id="KW-0808">Transferase</keyword>
<evidence type="ECO:0000313" key="10">
    <source>
        <dbReference type="EMBL" id="RDB35804.1"/>
    </source>
</evidence>
<dbReference type="FunFam" id="1.10.10.10:FF:000214">
    <property type="entry name" value="Methylated-DNA--protein-cysteine methyltransferase"/>
    <property type="match status" value="1"/>
</dbReference>
<dbReference type="InterPro" id="IPR014048">
    <property type="entry name" value="MethylDNA_cys_MeTrfase_DNA-bd"/>
</dbReference>
<keyword evidence="11" id="KW-1185">Reference proteome</keyword>
<dbReference type="PROSITE" id="PS00374">
    <property type="entry name" value="MGMT"/>
    <property type="match status" value="1"/>
</dbReference>
<dbReference type="InterPro" id="IPR001497">
    <property type="entry name" value="MethylDNA_cys_MeTrfase_AS"/>
</dbReference>
<evidence type="ECO:0000256" key="2">
    <source>
        <dbReference type="ARBA" id="ARBA00008711"/>
    </source>
</evidence>
<dbReference type="SUPFAM" id="SSF46767">
    <property type="entry name" value="Methylated DNA-protein cysteine methyltransferase, C-terminal domain"/>
    <property type="match status" value="1"/>
</dbReference>
<evidence type="ECO:0000256" key="3">
    <source>
        <dbReference type="ARBA" id="ARBA00011918"/>
    </source>
</evidence>
<organism evidence="10 11">
    <name type="scientific">Spirobacillus cienkowskii</name>
    <dbReference type="NCBI Taxonomy" id="495820"/>
    <lineage>
        <taxon>Bacteria</taxon>
        <taxon>Pseudomonadati</taxon>
        <taxon>Bdellovibrionota</taxon>
        <taxon>Oligoflexia</taxon>
        <taxon>Silvanigrellales</taxon>
        <taxon>Spirobacillus</taxon>
    </lineage>
</organism>
<evidence type="ECO:0000259" key="9">
    <source>
        <dbReference type="Pfam" id="PF01035"/>
    </source>
</evidence>
<sequence length="166" mass="18685">MYYLVSKCKFGNIAIAFENNKLNALIFSDSEDDILKNLSCIMSENNLIISNNKNDIIWFQEIINSIEYPTNVCPVSINLNGTEFQKKVWNNLIEIPYGKTMSYSKLAAKIGNKNATRAVARACASNKIAYFIPCHRVIASNGKLSGYRWGINTKQALLKHEAKILS</sequence>
<dbReference type="InterPro" id="IPR036388">
    <property type="entry name" value="WH-like_DNA-bd_sf"/>
</dbReference>
<comment type="catalytic activity">
    <reaction evidence="8">
        <text>a 6-O-methyl-2'-deoxyguanosine in DNA + L-cysteinyl-[protein] = S-methyl-L-cysteinyl-[protein] + a 2'-deoxyguanosine in DNA</text>
        <dbReference type="Rhea" id="RHEA:24000"/>
        <dbReference type="Rhea" id="RHEA-COMP:10131"/>
        <dbReference type="Rhea" id="RHEA-COMP:10132"/>
        <dbReference type="Rhea" id="RHEA-COMP:11367"/>
        <dbReference type="Rhea" id="RHEA-COMP:11368"/>
        <dbReference type="ChEBI" id="CHEBI:29950"/>
        <dbReference type="ChEBI" id="CHEBI:82612"/>
        <dbReference type="ChEBI" id="CHEBI:85445"/>
        <dbReference type="ChEBI" id="CHEBI:85448"/>
        <dbReference type="EC" id="2.1.1.63"/>
    </reaction>
</comment>